<reference evidence="2" key="1">
    <citation type="journal article" date="2024" name="Proc. Natl. Acad. Sci. U.S.A.">
        <title>Extraordinary preservation of gene collinearity over three hundred million years revealed in homosporous lycophytes.</title>
        <authorList>
            <person name="Li C."/>
            <person name="Wickell D."/>
            <person name="Kuo L.Y."/>
            <person name="Chen X."/>
            <person name="Nie B."/>
            <person name="Liao X."/>
            <person name="Peng D."/>
            <person name="Ji J."/>
            <person name="Jenkins J."/>
            <person name="Williams M."/>
            <person name="Shu S."/>
            <person name="Plott C."/>
            <person name="Barry K."/>
            <person name="Rajasekar S."/>
            <person name="Grimwood J."/>
            <person name="Han X."/>
            <person name="Sun S."/>
            <person name="Hou Z."/>
            <person name="He W."/>
            <person name="Dai G."/>
            <person name="Sun C."/>
            <person name="Schmutz J."/>
            <person name="Leebens-Mack J.H."/>
            <person name="Li F.W."/>
            <person name="Wang L."/>
        </authorList>
    </citation>
    <scope>NUCLEOTIDE SEQUENCE [LARGE SCALE GENOMIC DNA]</scope>
    <source>
        <strain evidence="2">cv. PW_Plant_1</strain>
    </source>
</reference>
<evidence type="ECO:0000313" key="2">
    <source>
        <dbReference type="Proteomes" id="UP001162992"/>
    </source>
</evidence>
<dbReference type="EMBL" id="CM055093">
    <property type="protein sequence ID" value="KAJ7564438.1"/>
    <property type="molecule type" value="Genomic_DNA"/>
</dbReference>
<organism evidence="1 2">
    <name type="scientific">Diphasiastrum complanatum</name>
    <name type="common">Issler's clubmoss</name>
    <name type="synonym">Lycopodium complanatum</name>
    <dbReference type="NCBI Taxonomy" id="34168"/>
    <lineage>
        <taxon>Eukaryota</taxon>
        <taxon>Viridiplantae</taxon>
        <taxon>Streptophyta</taxon>
        <taxon>Embryophyta</taxon>
        <taxon>Tracheophyta</taxon>
        <taxon>Lycopodiopsida</taxon>
        <taxon>Lycopodiales</taxon>
        <taxon>Lycopodiaceae</taxon>
        <taxon>Lycopodioideae</taxon>
        <taxon>Diphasiastrum</taxon>
    </lineage>
</organism>
<gene>
    <name evidence="1" type="ORF">O6H91_02G017600</name>
</gene>
<accession>A0ACC2ED80</accession>
<comment type="caution">
    <text evidence="1">The sequence shown here is derived from an EMBL/GenBank/DDBJ whole genome shotgun (WGS) entry which is preliminary data.</text>
</comment>
<sequence>MNGSSSTALAWSHTSGSRKPRIVLAASGSVAAIKFGILAESLSEWADVKAVVTTPAMHFIDKATFPAHVKLYSEEDEWSGWKKLGDTVLHIELRKWADALLIAPLSANTLAKIAGGICDNLLTSVVRAWDFSKPVFVAPSMNTFMWDSPFTVRHLTAIEELGVIIISPTSKKLACGDIGVGAMAEVSIIDSIVRFSMFKCDRPSNSAAPGTPA</sequence>
<dbReference type="Proteomes" id="UP001162992">
    <property type="component" value="Chromosome 2"/>
</dbReference>
<keyword evidence="2" id="KW-1185">Reference proteome</keyword>
<protein>
    <submittedName>
        <fullName evidence="1">Uncharacterized protein</fullName>
    </submittedName>
</protein>
<evidence type="ECO:0000313" key="1">
    <source>
        <dbReference type="EMBL" id="KAJ7564438.1"/>
    </source>
</evidence>
<proteinExistence type="predicted"/>
<name>A0ACC2ED80_DIPCM</name>